<feature type="transmembrane region" description="Helical" evidence="9">
    <location>
        <begin position="341"/>
        <end position="360"/>
    </location>
</feature>
<dbReference type="GO" id="GO:0006865">
    <property type="term" value="P:amino acid transport"/>
    <property type="evidence" value="ECO:0007669"/>
    <property type="project" value="TreeGrafter"/>
</dbReference>
<comment type="similarity">
    <text evidence="8">Belongs to the sodium:neurotransmitter symporter (SNF) (TC 2.A.22) family.</text>
</comment>
<dbReference type="GO" id="GO:0046872">
    <property type="term" value="F:metal ion binding"/>
    <property type="evidence" value="ECO:0007669"/>
    <property type="project" value="UniProtKB-KW"/>
</dbReference>
<reference evidence="10" key="2">
    <citation type="submission" date="2025-09" db="UniProtKB">
        <authorList>
            <consortium name="Ensembl"/>
        </authorList>
    </citation>
    <scope>IDENTIFICATION</scope>
</reference>
<evidence type="ECO:0000256" key="4">
    <source>
        <dbReference type="ARBA" id="ARBA00022989"/>
    </source>
</evidence>
<feature type="binding site" evidence="6">
    <location>
        <position position="411"/>
    </location>
    <ligand>
        <name>Na(+)</name>
        <dbReference type="ChEBI" id="CHEBI:29101"/>
        <label>1</label>
    </ligand>
</feature>
<keyword evidence="7" id="KW-1015">Disulfide bond</keyword>
<feature type="transmembrane region" description="Helical" evidence="9">
    <location>
        <begin position="484"/>
        <end position="505"/>
    </location>
</feature>
<feature type="binding site" evidence="6">
    <location>
        <position position="310"/>
    </location>
    <ligand>
        <name>Na(+)</name>
        <dbReference type="ChEBI" id="CHEBI:29101"/>
        <label>1</label>
    </ligand>
</feature>
<evidence type="ECO:0000256" key="3">
    <source>
        <dbReference type="ARBA" id="ARBA00022692"/>
    </source>
</evidence>
<feature type="transmembrane region" description="Helical" evidence="9">
    <location>
        <begin position="552"/>
        <end position="571"/>
    </location>
</feature>
<evidence type="ECO:0000256" key="6">
    <source>
        <dbReference type="PIRSR" id="PIRSR600175-1"/>
    </source>
</evidence>
<gene>
    <name evidence="10" type="primary">slc6a3</name>
</gene>
<dbReference type="GO" id="GO:0035725">
    <property type="term" value="P:sodium ion transmembrane transport"/>
    <property type="evidence" value="ECO:0007669"/>
    <property type="project" value="TreeGrafter"/>
</dbReference>
<evidence type="ECO:0000256" key="1">
    <source>
        <dbReference type="ARBA" id="ARBA00004141"/>
    </source>
</evidence>
<keyword evidence="11" id="KW-1185">Reference proteome</keyword>
<keyword evidence="6" id="KW-0915">Sodium</keyword>
<evidence type="ECO:0000256" key="5">
    <source>
        <dbReference type="ARBA" id="ARBA00023136"/>
    </source>
</evidence>
<dbReference type="PROSITE" id="PS50267">
    <property type="entry name" value="NA_NEUROTRAN_SYMP_3"/>
    <property type="match status" value="1"/>
</dbReference>
<feature type="binding site" evidence="6">
    <location>
        <position position="407"/>
    </location>
    <ligand>
        <name>Na(+)</name>
        <dbReference type="ChEBI" id="CHEBI:29101"/>
        <label>1</label>
    </ligand>
</feature>
<feature type="binding site" evidence="6">
    <location>
        <position position="70"/>
    </location>
    <ligand>
        <name>Na(+)</name>
        <dbReference type="ChEBI" id="CHEBI:29101"/>
        <label>1</label>
    </ligand>
</feature>
<feature type="binding site" evidence="6">
    <location>
        <position position="77"/>
    </location>
    <ligand>
        <name>Na(+)</name>
        <dbReference type="ChEBI" id="CHEBI:29101"/>
        <label>1</label>
    </ligand>
</feature>
<proteinExistence type="inferred from homology"/>
<feature type="disulfide bond" evidence="7">
    <location>
        <begin position="175"/>
        <end position="184"/>
    </location>
</feature>
<keyword evidence="6" id="KW-0479">Metal-binding</keyword>
<dbReference type="PRINTS" id="PR00176">
    <property type="entry name" value="NANEUSMPORT"/>
</dbReference>
<dbReference type="InterPro" id="IPR037272">
    <property type="entry name" value="SNS_sf"/>
</dbReference>
<comment type="subcellular location">
    <subcellularLocation>
        <location evidence="1">Membrane</location>
        <topology evidence="1">Multi-pass membrane protein</topology>
    </subcellularLocation>
</comment>
<dbReference type="AlphaFoldDB" id="A0A8C5CN50"/>
<accession>A0A8C5CN50</accession>
<feature type="transmembrane region" description="Helical" evidence="9">
    <location>
        <begin position="256"/>
        <end position="279"/>
    </location>
</feature>
<feature type="transmembrane region" description="Helical" evidence="9">
    <location>
        <begin position="136"/>
        <end position="163"/>
    </location>
</feature>
<evidence type="ECO:0000256" key="7">
    <source>
        <dbReference type="PIRSR" id="PIRSR600175-2"/>
    </source>
</evidence>
<dbReference type="Proteomes" id="UP000694546">
    <property type="component" value="Chromosome 11"/>
</dbReference>
<dbReference type="PANTHER" id="PTHR11616">
    <property type="entry name" value="SODIUM/CHLORIDE DEPENDENT TRANSPORTER"/>
    <property type="match status" value="1"/>
</dbReference>
<sequence>MIASLALHGPVQVELILVKEQNGVQFTASTLVVAAGAGPVAAPPQTDPSGGPVERETWGKKIDFLLSVIGFAVDLANVWRFPYLCYKNGGGAFLVPYMFFMVIAGMPLFYMELALGQYNREGAAGVWKICPIFKGVGYTVILISLYVGFYYNVIISWALFYLFSSFTSELPWVHCNNTWNSPNCSDWAHNSSINDSHKATPAQEYFERGVLHIQDSGGIDDLGKPRWQLTSCLAVVIVLLYFSLWKGVKTSGKVVWITATMPYLVLTVLLIRGVTLPGAMDGIRAYLSVDFLRLCDAQVWIEAATQICFSLGVGFGVLIAFSSYNKFSNNCYRDAIITSSINSLTSFFSGFVVFSFLGYMSHKHNVPLDKVARDGAGLVFVIYPEAIATLPGSSVWAVIFFIMLLTLGIDSAVSVYTQTRTCTYAATHTTTQPHNLKGCFVAILGTLIVEVNEVKGVFGGVDIEHGFDDIEEMIGHRPGLYWRLCWKFVSPCFLLFMVVVSFATFNPPSYGSYTFPTWANMVGWCLAISSMSMVPLYAIYKLCSLPGKFCDVSLSTIGVNTFYSLLLTVLPKNADSGIHPK</sequence>
<dbReference type="PANTHER" id="PTHR11616:SF38">
    <property type="entry name" value="SODIUM-DEPENDENT DOPAMINE TRANSPORTER"/>
    <property type="match status" value="1"/>
</dbReference>
<dbReference type="PROSITE" id="PS00610">
    <property type="entry name" value="NA_NEUROTRAN_SYMP_1"/>
    <property type="match status" value="1"/>
</dbReference>
<evidence type="ECO:0000256" key="2">
    <source>
        <dbReference type="ARBA" id="ARBA00022448"/>
    </source>
</evidence>
<dbReference type="GO" id="GO:0015293">
    <property type="term" value="F:symporter activity"/>
    <property type="evidence" value="ECO:0007669"/>
    <property type="project" value="UniProtKB-KW"/>
</dbReference>
<dbReference type="Pfam" id="PF00209">
    <property type="entry name" value="SNF"/>
    <property type="match status" value="1"/>
</dbReference>
<keyword evidence="3 8" id="KW-0812">Transmembrane</keyword>
<evidence type="ECO:0000256" key="8">
    <source>
        <dbReference type="RuleBase" id="RU003732"/>
    </source>
</evidence>
<organism evidence="10 11">
    <name type="scientific">Gadus morhua</name>
    <name type="common">Atlantic cod</name>
    <dbReference type="NCBI Taxonomy" id="8049"/>
    <lineage>
        <taxon>Eukaryota</taxon>
        <taxon>Metazoa</taxon>
        <taxon>Chordata</taxon>
        <taxon>Craniata</taxon>
        <taxon>Vertebrata</taxon>
        <taxon>Euteleostomi</taxon>
        <taxon>Actinopterygii</taxon>
        <taxon>Neopterygii</taxon>
        <taxon>Teleostei</taxon>
        <taxon>Neoteleostei</taxon>
        <taxon>Acanthomorphata</taxon>
        <taxon>Zeiogadaria</taxon>
        <taxon>Gadariae</taxon>
        <taxon>Gadiformes</taxon>
        <taxon>Gadoidei</taxon>
        <taxon>Gadidae</taxon>
        <taxon>Gadus</taxon>
    </lineage>
</organism>
<name>A0A8C5CN50_GADMO</name>
<keyword evidence="5 9" id="KW-0472">Membrane</keyword>
<feature type="transmembrane region" description="Helical" evidence="9">
    <location>
        <begin position="94"/>
        <end position="115"/>
    </location>
</feature>
<feature type="transmembrane region" description="Helical" evidence="9">
    <location>
        <begin position="227"/>
        <end position="244"/>
    </location>
</feature>
<feature type="transmembrane region" description="Helical" evidence="9">
    <location>
        <begin position="64"/>
        <end position="82"/>
    </location>
</feature>
<reference evidence="10" key="1">
    <citation type="submission" date="2025-08" db="UniProtKB">
        <authorList>
            <consortium name="Ensembl"/>
        </authorList>
    </citation>
    <scope>IDENTIFICATION</scope>
</reference>
<keyword evidence="8" id="KW-0769">Symport</keyword>
<dbReference type="Ensembl" id="ENSGMOT00000036244.1">
    <property type="protein sequence ID" value="ENSGMOP00000063519.1"/>
    <property type="gene ID" value="ENSGMOG00000006703.2"/>
</dbReference>
<protein>
    <recommendedName>
        <fullName evidence="8">Transporter</fullName>
    </recommendedName>
</protein>
<keyword evidence="2 8" id="KW-0813">Transport</keyword>
<feature type="binding site" evidence="6">
    <location>
        <position position="73"/>
    </location>
    <ligand>
        <name>Na(+)</name>
        <dbReference type="ChEBI" id="CHEBI:29101"/>
        <label>1</label>
    </ligand>
</feature>
<feature type="transmembrane region" description="Helical" evidence="9">
    <location>
        <begin position="517"/>
        <end position="540"/>
    </location>
</feature>
<dbReference type="NCBIfam" id="NF037979">
    <property type="entry name" value="Na_transp"/>
    <property type="match status" value="1"/>
</dbReference>
<dbReference type="GO" id="GO:0005886">
    <property type="term" value="C:plasma membrane"/>
    <property type="evidence" value="ECO:0007669"/>
    <property type="project" value="TreeGrafter"/>
</dbReference>
<feature type="binding site" evidence="6">
    <location>
        <position position="72"/>
    </location>
    <ligand>
        <name>Na(+)</name>
        <dbReference type="ChEBI" id="CHEBI:29101"/>
        <label>1</label>
    </ligand>
</feature>
<dbReference type="InterPro" id="IPR000175">
    <property type="entry name" value="Na/ntran_symport"/>
</dbReference>
<evidence type="ECO:0000256" key="9">
    <source>
        <dbReference type="SAM" id="Phobius"/>
    </source>
</evidence>
<feature type="binding site" evidence="6">
    <location>
        <position position="410"/>
    </location>
    <ligand>
        <name>Na(+)</name>
        <dbReference type="ChEBI" id="CHEBI:29101"/>
        <label>1</label>
    </ligand>
</feature>
<evidence type="ECO:0000313" key="10">
    <source>
        <dbReference type="Ensembl" id="ENSGMOP00000063519.1"/>
    </source>
</evidence>
<feature type="transmembrane region" description="Helical" evidence="9">
    <location>
        <begin position="299"/>
        <end position="321"/>
    </location>
</feature>
<keyword evidence="4 9" id="KW-1133">Transmembrane helix</keyword>
<feature type="binding site" evidence="6">
    <location>
        <position position="342"/>
    </location>
    <ligand>
        <name>Na(+)</name>
        <dbReference type="ChEBI" id="CHEBI:29101"/>
        <label>1</label>
    </ligand>
</feature>
<dbReference type="GeneTree" id="ENSGT00940000161224"/>
<dbReference type="SUPFAM" id="SSF161070">
    <property type="entry name" value="SNF-like"/>
    <property type="match status" value="1"/>
</dbReference>
<evidence type="ECO:0000313" key="11">
    <source>
        <dbReference type="Proteomes" id="UP000694546"/>
    </source>
</evidence>
<dbReference type="PROSITE" id="PS00754">
    <property type="entry name" value="NA_NEUROTRAN_SYMP_2"/>
    <property type="match status" value="1"/>
</dbReference>